<name>A0A224AWX3_9BACT</name>
<organism evidence="1 2">
    <name type="scientific">Mycoplasmopsis bovirhinis</name>
    <dbReference type="NCBI Taxonomy" id="29553"/>
    <lineage>
        <taxon>Bacteria</taxon>
        <taxon>Bacillati</taxon>
        <taxon>Mycoplasmatota</taxon>
        <taxon>Mycoplasmoidales</taxon>
        <taxon>Metamycoplasmataceae</taxon>
        <taxon>Mycoplasmopsis</taxon>
    </lineage>
</organism>
<dbReference type="EMBL" id="LR214972">
    <property type="protein sequence ID" value="VEU63575.1"/>
    <property type="molecule type" value="Genomic_DNA"/>
</dbReference>
<evidence type="ECO:0000313" key="2">
    <source>
        <dbReference type="Proteomes" id="UP000289952"/>
    </source>
</evidence>
<dbReference type="AlphaFoldDB" id="A0A224AWX3"/>
<protein>
    <submittedName>
        <fullName evidence="1">Uncharacterized protein</fullName>
    </submittedName>
</protein>
<dbReference type="OrthoDB" id="399747at2"/>
<accession>A0A224AWX3</accession>
<dbReference type="Proteomes" id="UP000289952">
    <property type="component" value="Chromosome"/>
</dbReference>
<gene>
    <name evidence="1" type="ORF">NCTC10118_00618</name>
</gene>
<dbReference type="RefSeq" id="WP_120160313.1">
    <property type="nucleotide sequence ID" value="NZ_AP018135.1"/>
</dbReference>
<keyword evidence="2" id="KW-1185">Reference proteome</keyword>
<sequence length="363" mass="42454">MKIKIYVDFEAITFNYLASLNFMYFKELGEQKIDLPYCYTIGFIDQNKKLNTLSNVFDLTPIAKIKPLKQFWNKAQEQFLGDLKKLLKNDKLNLNQLKFYSWNNSLESKLLQKFFNLESIDLAQGRSISLDKLVPNNLFVNDDFSFLFEQQINYLSKKIKFLPEDSKGKIAACLGALIIASLNSFYTRNTKLKTPLAKQQIKQILKQVLLYNKNDVLKLHYVDQNISKTNTIINEITMLNKQKSKVMNEINRINSWITYFEILKTNYKIPGTLKLQNLMQLLNNKIQELEANTQKLTQNEKQYKLYNKLLLILVNKGALDLYLKSLDTSLNSLKKILEDNLALKQEKLEKIKLKSNNTLKKYV</sequence>
<proteinExistence type="predicted"/>
<reference evidence="1 2" key="1">
    <citation type="submission" date="2019-01" db="EMBL/GenBank/DDBJ databases">
        <authorList>
            <consortium name="Pathogen Informatics"/>
        </authorList>
    </citation>
    <scope>NUCLEOTIDE SEQUENCE [LARGE SCALE GENOMIC DNA]</scope>
    <source>
        <strain evidence="1 2">NCTC10118</strain>
    </source>
</reference>
<evidence type="ECO:0000313" key="1">
    <source>
        <dbReference type="EMBL" id="VEU63575.1"/>
    </source>
</evidence>